<dbReference type="SUPFAM" id="SSF50156">
    <property type="entry name" value="PDZ domain-like"/>
    <property type="match status" value="1"/>
</dbReference>
<keyword evidence="3" id="KW-1185">Reference proteome</keyword>
<dbReference type="Gene3D" id="2.30.42.10">
    <property type="match status" value="1"/>
</dbReference>
<evidence type="ECO:0008006" key="4">
    <source>
        <dbReference type="Google" id="ProtNLM"/>
    </source>
</evidence>
<feature type="region of interest" description="Disordered" evidence="1">
    <location>
        <begin position="60"/>
        <end position="81"/>
    </location>
</feature>
<comment type="caution">
    <text evidence="2">The sequence shown here is derived from an EMBL/GenBank/DDBJ whole genome shotgun (WGS) entry which is preliminary data.</text>
</comment>
<proteinExistence type="predicted"/>
<dbReference type="InterPro" id="IPR036034">
    <property type="entry name" value="PDZ_sf"/>
</dbReference>
<dbReference type="Proteomes" id="UP000664859">
    <property type="component" value="Unassembled WGS sequence"/>
</dbReference>
<evidence type="ECO:0000313" key="3">
    <source>
        <dbReference type="Proteomes" id="UP000664859"/>
    </source>
</evidence>
<reference evidence="2" key="1">
    <citation type="submission" date="2021-02" db="EMBL/GenBank/DDBJ databases">
        <title>First Annotated Genome of the Yellow-green Alga Tribonema minus.</title>
        <authorList>
            <person name="Mahan K.M."/>
        </authorList>
    </citation>
    <scope>NUCLEOTIDE SEQUENCE</scope>
    <source>
        <strain evidence="2">UTEX B ZZ1240</strain>
    </source>
</reference>
<evidence type="ECO:0000313" key="2">
    <source>
        <dbReference type="EMBL" id="KAG5176058.1"/>
    </source>
</evidence>
<dbReference type="AlphaFoldDB" id="A0A835YT37"/>
<protein>
    <recommendedName>
        <fullName evidence="4">PDZ domain-containing protein</fullName>
    </recommendedName>
</protein>
<evidence type="ECO:0000256" key="1">
    <source>
        <dbReference type="SAM" id="MobiDB-lite"/>
    </source>
</evidence>
<organism evidence="2 3">
    <name type="scientific">Tribonema minus</name>
    <dbReference type="NCBI Taxonomy" id="303371"/>
    <lineage>
        <taxon>Eukaryota</taxon>
        <taxon>Sar</taxon>
        <taxon>Stramenopiles</taxon>
        <taxon>Ochrophyta</taxon>
        <taxon>PX clade</taxon>
        <taxon>Xanthophyceae</taxon>
        <taxon>Tribonematales</taxon>
        <taxon>Tribonemataceae</taxon>
        <taxon>Tribonema</taxon>
    </lineage>
</organism>
<name>A0A835YT37_9STRA</name>
<accession>A0A835YT37</accession>
<sequence>MRASPQEYVCRSLKDTLDENASELLGAVNGFAAGSWPLLLSAAKLDAARLPPASAAEEAVARGERAAAPKSGGALRPPRLPPLPPLDVFEGDGQEAMARSERAAAAAAAAVGVSEGEAQLPPLPPLDVFEGEGQTAPLPPLDVFEGEGRVRKPPLPSLDVFEGEGQVRDCELPMRLPPLPPLNVFEGDGQGRPPTRSRVLLLRLLLEFSLVLEEQGPLGMQIDIVELPGGGRRLLVAGLVPGAQVNTNFSYNFKLRNRKYAVEQGMLLGAGLVPGAEAERQLGSAASEVVGSELVGLGSERLDDRPLEHCLTLLRDAPRPVKIVTPADVIRVSFTDQSLGLRFKPSPLHGPTATEIAGFARAPDGTERVAEACGQVAPGQVLWAINGNRVLGVAFQQVVQQLKGLPRPIEFALLDVPDVHVEFTAPPLDLRLQYMQGHIVVIDIVKVESPLCEKLQQCHMLLAVTNLSLPSPHHQYACKQASQSALTTADLRIGGLCAPALCAEGLSISRVSIPEGHVLLTVNGLSLPSPHGKYDKDVAMLSAPTMYPLKLRFARDNSAATGATPPGSPGSDNGDAAAATAAAAAAADGYMGSGYVTSYKRSMGRAVEVTVADPEDMAMAFEKGKDGRPRIKALSLVDGPARHSNRVQVGMVLMAINGVPLSKKANTCASCRQLLAATSYPATITFRNMSAFLAAAQRL</sequence>
<dbReference type="EMBL" id="JAFCMP010000541">
    <property type="protein sequence ID" value="KAG5176058.1"/>
    <property type="molecule type" value="Genomic_DNA"/>
</dbReference>
<gene>
    <name evidence="2" type="ORF">JKP88DRAFT_351239</name>
</gene>